<sequence>MTAEIAARTGRACRMLLVGLVAGLAGCAPPGPPAKDATRAGGDADGAQSCRRALSAPRPPAEDGTDGGIGGTGILGVVARDGELRLEGAPGFRVAADARVASALGAFPVSQLRRGDTVIVTAVKAAGAECAVGLAHYLPVIGTLEALAADGDGSFRVLGARVTLDPRAEISARDGARLSRAALAEGEQVAVSGLWQAGGIRATRVRLTGTRPVAPQITGPVRLDEDGDAYIGDVPVRLPRGQRVAGRQVTLDATRIEMPEGGLPEADGAVAGLAMAGRSAAAEPGAAASGAAGRKAADPVSDWADRRGAASRRDDRGGGGDDRNDSGSGSDSSGRGGSRGGDASRGSGTGGGESRTGGLAGD</sequence>
<dbReference type="EMBL" id="JACVXA010000061">
    <property type="protein sequence ID" value="MBE3639851.1"/>
    <property type="molecule type" value="Genomic_DNA"/>
</dbReference>
<reference evidence="3" key="1">
    <citation type="submission" date="2020-09" db="EMBL/GenBank/DDBJ databases">
        <title>A novel bacterium of genus Mangrovicoccus, isolated from South China Sea.</title>
        <authorList>
            <person name="Huang H."/>
            <person name="Mo K."/>
            <person name="Hu Y."/>
        </authorList>
    </citation>
    <scope>NUCLEOTIDE SEQUENCE</scope>
    <source>
        <strain evidence="3">HB182678</strain>
    </source>
</reference>
<accession>A0A8J6ZC95</accession>
<keyword evidence="4" id="KW-1185">Reference proteome</keyword>
<dbReference type="AlphaFoldDB" id="A0A8J6ZC95"/>
<dbReference type="InterPro" id="IPR043724">
    <property type="entry name" value="DUF5666"/>
</dbReference>
<feature type="region of interest" description="Disordered" evidence="1">
    <location>
        <begin position="286"/>
        <end position="362"/>
    </location>
</feature>
<evidence type="ECO:0000313" key="3">
    <source>
        <dbReference type="EMBL" id="MBE3639851.1"/>
    </source>
</evidence>
<feature type="compositionally biased region" description="Basic and acidic residues" evidence="1">
    <location>
        <begin position="303"/>
        <end position="325"/>
    </location>
</feature>
<gene>
    <name evidence="3" type="ORF">ICN82_16740</name>
</gene>
<proteinExistence type="predicted"/>
<feature type="domain" description="DUF5666" evidence="2">
    <location>
        <begin position="142"/>
        <end position="205"/>
    </location>
</feature>
<feature type="compositionally biased region" description="Gly residues" evidence="1">
    <location>
        <begin position="347"/>
        <end position="362"/>
    </location>
</feature>
<dbReference type="RefSeq" id="WP_193185010.1">
    <property type="nucleotide sequence ID" value="NZ_JACVXA010000061.1"/>
</dbReference>
<evidence type="ECO:0000256" key="1">
    <source>
        <dbReference type="SAM" id="MobiDB-lite"/>
    </source>
</evidence>
<comment type="caution">
    <text evidence="3">The sequence shown here is derived from an EMBL/GenBank/DDBJ whole genome shotgun (WGS) entry which is preliminary data.</text>
</comment>
<dbReference type="Proteomes" id="UP000609121">
    <property type="component" value="Unassembled WGS sequence"/>
</dbReference>
<protein>
    <recommendedName>
        <fullName evidence="2">DUF5666 domain-containing protein</fullName>
    </recommendedName>
</protein>
<evidence type="ECO:0000313" key="4">
    <source>
        <dbReference type="Proteomes" id="UP000609121"/>
    </source>
</evidence>
<organism evidence="3 4">
    <name type="scientific">Mangrovicoccus algicola</name>
    <dbReference type="NCBI Taxonomy" id="2771008"/>
    <lineage>
        <taxon>Bacteria</taxon>
        <taxon>Pseudomonadati</taxon>
        <taxon>Pseudomonadota</taxon>
        <taxon>Alphaproteobacteria</taxon>
        <taxon>Rhodobacterales</taxon>
        <taxon>Paracoccaceae</taxon>
        <taxon>Mangrovicoccus</taxon>
    </lineage>
</organism>
<evidence type="ECO:0000259" key="2">
    <source>
        <dbReference type="Pfam" id="PF18914"/>
    </source>
</evidence>
<dbReference type="Pfam" id="PF18914">
    <property type="entry name" value="DUF5666"/>
    <property type="match status" value="1"/>
</dbReference>
<name>A0A8J6ZC95_9RHOB</name>
<feature type="region of interest" description="Disordered" evidence="1">
    <location>
        <begin position="32"/>
        <end position="69"/>
    </location>
</feature>